<protein>
    <submittedName>
        <fullName evidence="7">Membrane-fusion protein</fullName>
    </submittedName>
</protein>
<proteinExistence type="inferred from homology"/>
<feature type="compositionally biased region" description="Basic and acidic residues" evidence="2">
    <location>
        <begin position="1"/>
        <end position="14"/>
    </location>
</feature>
<feature type="domain" description="CusB-like beta-barrel" evidence="5">
    <location>
        <begin position="245"/>
        <end position="312"/>
    </location>
</feature>
<dbReference type="PANTHER" id="PTHR30469:SF37">
    <property type="entry name" value="RAGD PROTEIN"/>
    <property type="match status" value="1"/>
</dbReference>
<evidence type="ECO:0000256" key="3">
    <source>
        <dbReference type="SAM" id="Phobius"/>
    </source>
</evidence>
<dbReference type="Pfam" id="PF25917">
    <property type="entry name" value="BSH_RND"/>
    <property type="match status" value="1"/>
</dbReference>
<evidence type="ECO:0000256" key="1">
    <source>
        <dbReference type="ARBA" id="ARBA00009477"/>
    </source>
</evidence>
<dbReference type="InterPro" id="IPR058637">
    <property type="entry name" value="YknX-like_C"/>
</dbReference>
<comment type="similarity">
    <text evidence="1">Belongs to the membrane fusion protein (MFP) (TC 8.A.1) family.</text>
</comment>
<dbReference type="Pfam" id="PF25954">
    <property type="entry name" value="Beta-barrel_RND_2"/>
    <property type="match status" value="1"/>
</dbReference>
<dbReference type="GO" id="GO:1990281">
    <property type="term" value="C:efflux pump complex"/>
    <property type="evidence" value="ECO:0007669"/>
    <property type="project" value="TreeGrafter"/>
</dbReference>
<dbReference type="Pfam" id="PF25989">
    <property type="entry name" value="YknX_C"/>
    <property type="match status" value="1"/>
</dbReference>
<keyword evidence="3" id="KW-1133">Transmembrane helix</keyword>
<evidence type="ECO:0000313" key="8">
    <source>
        <dbReference type="Proteomes" id="UP000027059"/>
    </source>
</evidence>
<keyword evidence="3" id="KW-0472">Membrane</keyword>
<evidence type="ECO:0000259" key="4">
    <source>
        <dbReference type="Pfam" id="PF25917"/>
    </source>
</evidence>
<dbReference type="SUPFAM" id="SSF111369">
    <property type="entry name" value="HlyD-like secretion proteins"/>
    <property type="match status" value="1"/>
</dbReference>
<sequence>MTTEEKARTDHSNDEEPLSDQMREEIDLEEVQPNRKIQKWAGIVLLVLILGPVTVFVLNKIFPPHPPVFHRQVVQVIRIRSRQMYHKATIPAGIRSFRETIIYAHVPGYLKTLNVDKGDYVHKGQTLAYIQDPELRQALEEKKARVRINYLTYRRIKKVWLSHPALISEQRVQEKLATYLASVSAMRHDEALVDYKTIRAPFDGMITHRFVDQGKLISRGTMETTSIQPIVTLEQVTTLRAYVWVPADIAPQIRRGQKVIAKFAGLPGQVFTGRVTRYDAEENPRTRTMRTEVDIENPKLVIHPGMYGQFTFYLKKFDGAILIPGMAIRKEKGKGFTVAIVRNGQVHIQPVETGIDNGDWIQIKSGIVPGDKVVMMGKWHVAEGQKVRAIPYKGIPFRAARQL</sequence>
<dbReference type="InterPro" id="IPR006143">
    <property type="entry name" value="RND_pump_MFP"/>
</dbReference>
<dbReference type="Gene3D" id="2.40.30.170">
    <property type="match status" value="1"/>
</dbReference>
<dbReference type="Gene3D" id="2.40.420.20">
    <property type="match status" value="1"/>
</dbReference>
<reference evidence="7 8" key="2">
    <citation type="journal article" date="2015" name="Biomed. Res. Int.">
        <title>Effects of Arsenite Resistance on the Growth and Functional Gene Expression of Leptospirillum ferriphilum and Acidithiobacillus thiooxidans in Pure Culture and Coculture.</title>
        <authorList>
            <person name="Jiang H."/>
            <person name="Liang Y."/>
            <person name="Yin H."/>
            <person name="Xiao Y."/>
            <person name="Guo X."/>
            <person name="Xu Y."/>
            <person name="Hu Q."/>
            <person name="Liu H."/>
            <person name="Liu X."/>
        </authorList>
    </citation>
    <scope>NUCLEOTIDE SEQUENCE [LARGE SCALE GENOMIC DNA]</scope>
    <source>
        <strain evidence="7 8">YSK</strain>
    </source>
</reference>
<gene>
    <name evidence="7" type="ORF">Y981_12375</name>
</gene>
<organism evidence="7 8">
    <name type="scientific">Leptospirillum ferriphilum YSK</name>
    <dbReference type="NCBI Taxonomy" id="1441628"/>
    <lineage>
        <taxon>Bacteria</taxon>
        <taxon>Pseudomonadati</taxon>
        <taxon>Nitrospirota</taxon>
        <taxon>Nitrospiria</taxon>
        <taxon>Nitrospirales</taxon>
        <taxon>Nitrospiraceae</taxon>
        <taxon>Leptospirillum</taxon>
    </lineage>
</organism>
<evidence type="ECO:0000256" key="2">
    <source>
        <dbReference type="SAM" id="MobiDB-lite"/>
    </source>
</evidence>
<dbReference type="Gene3D" id="2.40.50.100">
    <property type="match status" value="1"/>
</dbReference>
<dbReference type="InterPro" id="IPR058625">
    <property type="entry name" value="MdtA-like_BSH"/>
</dbReference>
<dbReference type="RefSeq" id="WP_038506347.1">
    <property type="nucleotide sequence ID" value="NZ_CP007243.1"/>
</dbReference>
<keyword evidence="8" id="KW-1185">Reference proteome</keyword>
<dbReference type="EMBL" id="CP007243">
    <property type="protein sequence ID" value="AIA31245.1"/>
    <property type="molecule type" value="Genomic_DNA"/>
</dbReference>
<feature type="region of interest" description="Disordered" evidence="2">
    <location>
        <begin position="1"/>
        <end position="21"/>
    </location>
</feature>
<dbReference type="InterPro" id="IPR058792">
    <property type="entry name" value="Beta-barrel_RND_2"/>
</dbReference>
<dbReference type="HOGENOM" id="CLU_018816_1_4_0"/>
<accession>A0A059XVZ7</accession>
<evidence type="ECO:0000259" key="6">
    <source>
        <dbReference type="Pfam" id="PF25989"/>
    </source>
</evidence>
<dbReference type="NCBIfam" id="TIGR01730">
    <property type="entry name" value="RND_mfp"/>
    <property type="match status" value="1"/>
</dbReference>
<reference evidence="8" key="1">
    <citation type="submission" date="2014-02" db="EMBL/GenBank/DDBJ databases">
        <title>Complete genome sequence and comparative genomic analysis of the nitrogen-fixing bacterium Leptospirillum ferriphilum YSK.</title>
        <authorList>
            <person name="Guo X."/>
            <person name="Yin H."/>
            <person name="Liang Y."/>
            <person name="Hu Q."/>
            <person name="Ma L."/>
            <person name="Xiao Y."/>
            <person name="Zhang X."/>
            <person name="Qiu G."/>
            <person name="Liu X."/>
        </authorList>
    </citation>
    <scope>NUCLEOTIDE SEQUENCE [LARGE SCALE GENOMIC DNA]</scope>
    <source>
        <strain evidence="8">YSK</strain>
    </source>
</reference>
<dbReference type="Gene3D" id="1.10.287.470">
    <property type="entry name" value="Helix hairpin bin"/>
    <property type="match status" value="1"/>
</dbReference>
<dbReference type="Proteomes" id="UP000027059">
    <property type="component" value="Chromosome"/>
</dbReference>
<evidence type="ECO:0000313" key="7">
    <source>
        <dbReference type="EMBL" id="AIA31245.1"/>
    </source>
</evidence>
<dbReference type="PANTHER" id="PTHR30469">
    <property type="entry name" value="MULTIDRUG RESISTANCE PROTEIN MDTA"/>
    <property type="match status" value="1"/>
</dbReference>
<feature type="domain" description="YknX-like C-terminal permuted SH3-like" evidence="6">
    <location>
        <begin position="322"/>
        <end position="388"/>
    </location>
</feature>
<dbReference type="OrthoDB" id="9806939at2"/>
<dbReference type="AlphaFoldDB" id="A0A059XVZ7"/>
<evidence type="ECO:0000259" key="5">
    <source>
        <dbReference type="Pfam" id="PF25954"/>
    </source>
</evidence>
<dbReference type="KEGG" id="lfp:Y981_12375"/>
<feature type="domain" description="Multidrug resistance protein MdtA-like barrel-sandwich hybrid" evidence="4">
    <location>
        <begin position="102"/>
        <end position="223"/>
    </location>
</feature>
<name>A0A059XVZ7_9BACT</name>
<feature type="transmembrane region" description="Helical" evidence="3">
    <location>
        <begin position="40"/>
        <end position="62"/>
    </location>
</feature>
<dbReference type="GO" id="GO:0015562">
    <property type="term" value="F:efflux transmembrane transporter activity"/>
    <property type="evidence" value="ECO:0007669"/>
    <property type="project" value="TreeGrafter"/>
</dbReference>
<keyword evidence="3" id="KW-0812">Transmembrane</keyword>